<proteinExistence type="predicted"/>
<keyword evidence="2" id="KW-1185">Reference proteome</keyword>
<accession>A0ABU0HM15</accession>
<protein>
    <submittedName>
        <fullName evidence="1">Uncharacterized protein</fullName>
    </submittedName>
</protein>
<name>A0ABU0HM15_9HYPH</name>
<evidence type="ECO:0000313" key="1">
    <source>
        <dbReference type="EMBL" id="MDQ0443373.1"/>
    </source>
</evidence>
<organism evidence="1 2">
    <name type="scientific">Methylobacterium persicinum</name>
    <dbReference type="NCBI Taxonomy" id="374426"/>
    <lineage>
        <taxon>Bacteria</taxon>
        <taxon>Pseudomonadati</taxon>
        <taxon>Pseudomonadota</taxon>
        <taxon>Alphaproteobacteria</taxon>
        <taxon>Hyphomicrobiales</taxon>
        <taxon>Methylobacteriaceae</taxon>
        <taxon>Methylobacterium</taxon>
    </lineage>
</organism>
<dbReference type="RefSeq" id="WP_238248510.1">
    <property type="nucleotide sequence ID" value="NZ_BPQX01000020.1"/>
</dbReference>
<dbReference type="Proteomes" id="UP001236369">
    <property type="component" value="Unassembled WGS sequence"/>
</dbReference>
<gene>
    <name evidence="1" type="ORF">QO016_002876</name>
</gene>
<sequence length="264" mass="29820">MGLSLSLAPFAARLAPLVGRAAPSRSAQVGWLVDTERAGFIWDAPQRLRTAAGGPRHAKSVTACPAVVDHEARHFVVPCPISARLRIAVDPKTGEVNLANADGDRASIRTRALGEMVKRVNAREWRHPRCPIIQFVTPYVFVSDDPVHMSQFPPFAHRREPDWPGLVIGGRFPIDVWPRHLMWAFEWHDLDRELVLTRGEPWFYVGFETPDPRRHVRLVEAERTAELARYMEGTRAVANYVAGTFSLFATARSRRPRRLLTPKI</sequence>
<dbReference type="EMBL" id="JAUSVV010000006">
    <property type="protein sequence ID" value="MDQ0443373.1"/>
    <property type="molecule type" value="Genomic_DNA"/>
</dbReference>
<reference evidence="1 2" key="1">
    <citation type="submission" date="2023-07" db="EMBL/GenBank/DDBJ databases">
        <title>Genomic Encyclopedia of Type Strains, Phase IV (KMG-IV): sequencing the most valuable type-strain genomes for metagenomic binning, comparative biology and taxonomic classification.</title>
        <authorList>
            <person name="Goeker M."/>
        </authorList>
    </citation>
    <scope>NUCLEOTIDE SEQUENCE [LARGE SCALE GENOMIC DNA]</scope>
    <source>
        <strain evidence="1 2">DSM 19562</strain>
    </source>
</reference>
<evidence type="ECO:0000313" key="2">
    <source>
        <dbReference type="Proteomes" id="UP001236369"/>
    </source>
</evidence>
<comment type="caution">
    <text evidence="1">The sequence shown here is derived from an EMBL/GenBank/DDBJ whole genome shotgun (WGS) entry which is preliminary data.</text>
</comment>